<keyword evidence="2" id="KW-1185">Reference proteome</keyword>
<dbReference type="EMBL" id="BAAAPF010000189">
    <property type="protein sequence ID" value="GAA2137923.1"/>
    <property type="molecule type" value="Genomic_DNA"/>
</dbReference>
<reference evidence="1 2" key="1">
    <citation type="journal article" date="2019" name="Int. J. Syst. Evol. Microbiol.">
        <title>The Global Catalogue of Microorganisms (GCM) 10K type strain sequencing project: providing services to taxonomists for standard genome sequencing and annotation.</title>
        <authorList>
            <consortium name="The Broad Institute Genomics Platform"/>
            <consortium name="The Broad Institute Genome Sequencing Center for Infectious Disease"/>
            <person name="Wu L."/>
            <person name="Ma J."/>
        </authorList>
    </citation>
    <scope>NUCLEOTIDE SEQUENCE [LARGE SCALE GENOMIC DNA]</scope>
    <source>
        <strain evidence="1 2">JCM 15481</strain>
    </source>
</reference>
<name>A0ABN2Z7H1_9ACTN</name>
<dbReference type="Proteomes" id="UP001500443">
    <property type="component" value="Unassembled WGS sequence"/>
</dbReference>
<protein>
    <recommendedName>
        <fullName evidence="3">(d)CMP kinase</fullName>
    </recommendedName>
</protein>
<dbReference type="Gene3D" id="3.40.50.300">
    <property type="entry name" value="P-loop containing nucleotide triphosphate hydrolases"/>
    <property type="match status" value="1"/>
</dbReference>
<dbReference type="InterPro" id="IPR027417">
    <property type="entry name" value="P-loop_NTPase"/>
</dbReference>
<evidence type="ECO:0000313" key="2">
    <source>
        <dbReference type="Proteomes" id="UP001500443"/>
    </source>
</evidence>
<sequence length="70" mass="7501">MRVLLTASDAAARGRLAGRELGSELEQQVRRGAFMARHLEERVPEGTVRVATDGRAVADVARDVVAAAGW</sequence>
<evidence type="ECO:0008006" key="3">
    <source>
        <dbReference type="Google" id="ProtNLM"/>
    </source>
</evidence>
<evidence type="ECO:0000313" key="1">
    <source>
        <dbReference type="EMBL" id="GAA2137923.1"/>
    </source>
</evidence>
<gene>
    <name evidence="1" type="ORF">GCM10009802_47240</name>
</gene>
<organism evidence="1 2">
    <name type="scientific">Streptomyces synnematoformans</name>
    <dbReference type="NCBI Taxonomy" id="415721"/>
    <lineage>
        <taxon>Bacteria</taxon>
        <taxon>Bacillati</taxon>
        <taxon>Actinomycetota</taxon>
        <taxon>Actinomycetes</taxon>
        <taxon>Kitasatosporales</taxon>
        <taxon>Streptomycetaceae</taxon>
        <taxon>Streptomyces</taxon>
    </lineage>
</organism>
<proteinExistence type="predicted"/>
<comment type="caution">
    <text evidence="1">The sequence shown here is derived from an EMBL/GenBank/DDBJ whole genome shotgun (WGS) entry which is preliminary data.</text>
</comment>
<accession>A0ABN2Z7H1</accession>